<reference evidence="4" key="1">
    <citation type="submission" date="2020-11" db="EMBL/GenBank/DDBJ databases">
        <authorList>
            <person name="Tran Van P."/>
        </authorList>
    </citation>
    <scope>NUCLEOTIDE SEQUENCE</scope>
</reference>
<feature type="signal peptide" evidence="3">
    <location>
        <begin position="1"/>
        <end position="17"/>
    </location>
</feature>
<proteinExistence type="predicted"/>
<evidence type="ECO:0000313" key="4">
    <source>
        <dbReference type="EMBL" id="CAD7631978.1"/>
    </source>
</evidence>
<evidence type="ECO:0000256" key="3">
    <source>
        <dbReference type="SAM" id="SignalP"/>
    </source>
</evidence>
<dbReference type="InterPro" id="IPR031311">
    <property type="entry name" value="CHIT_BIND_RR_consensus"/>
</dbReference>
<dbReference type="OrthoDB" id="8021718at2759"/>
<dbReference type="PANTHER" id="PTHR10380:SF173">
    <property type="entry name" value="CUTICULAR PROTEIN 47EF, ISOFORM C-RELATED"/>
    <property type="match status" value="1"/>
</dbReference>
<protein>
    <submittedName>
        <fullName evidence="4">Uncharacterized protein</fullName>
    </submittedName>
</protein>
<dbReference type="GO" id="GO:0062129">
    <property type="term" value="C:chitin-based extracellular matrix"/>
    <property type="evidence" value="ECO:0007669"/>
    <property type="project" value="TreeGrafter"/>
</dbReference>
<evidence type="ECO:0000313" key="5">
    <source>
        <dbReference type="Proteomes" id="UP000759131"/>
    </source>
</evidence>
<dbReference type="GO" id="GO:0008010">
    <property type="term" value="F:structural constituent of chitin-based larval cuticle"/>
    <property type="evidence" value="ECO:0007669"/>
    <property type="project" value="TreeGrafter"/>
</dbReference>
<dbReference type="PANTHER" id="PTHR10380">
    <property type="entry name" value="CUTICLE PROTEIN"/>
    <property type="match status" value="1"/>
</dbReference>
<dbReference type="PROSITE" id="PS51155">
    <property type="entry name" value="CHIT_BIND_RR_2"/>
    <property type="match status" value="1"/>
</dbReference>
<organism evidence="4">
    <name type="scientific">Medioppia subpectinata</name>
    <dbReference type="NCBI Taxonomy" id="1979941"/>
    <lineage>
        <taxon>Eukaryota</taxon>
        <taxon>Metazoa</taxon>
        <taxon>Ecdysozoa</taxon>
        <taxon>Arthropoda</taxon>
        <taxon>Chelicerata</taxon>
        <taxon>Arachnida</taxon>
        <taxon>Acari</taxon>
        <taxon>Acariformes</taxon>
        <taxon>Sarcoptiformes</taxon>
        <taxon>Oribatida</taxon>
        <taxon>Brachypylina</taxon>
        <taxon>Oppioidea</taxon>
        <taxon>Oppiidae</taxon>
        <taxon>Medioppia</taxon>
    </lineage>
</organism>
<dbReference type="EMBL" id="CAJPIZ010010268">
    <property type="protein sequence ID" value="CAG2112408.1"/>
    <property type="molecule type" value="Genomic_DNA"/>
</dbReference>
<dbReference type="Proteomes" id="UP000759131">
    <property type="component" value="Unassembled WGS sequence"/>
</dbReference>
<keyword evidence="3" id="KW-0732">Signal</keyword>
<dbReference type="InterPro" id="IPR000618">
    <property type="entry name" value="Insect_cuticle"/>
</dbReference>
<dbReference type="PRINTS" id="PR00947">
    <property type="entry name" value="CUTICLE"/>
</dbReference>
<name>A0A7R9KZD4_9ACAR</name>
<dbReference type="PROSITE" id="PS00233">
    <property type="entry name" value="CHIT_BIND_RR_1"/>
    <property type="match status" value="1"/>
</dbReference>
<dbReference type="Pfam" id="PF00379">
    <property type="entry name" value="Chitin_bind_4"/>
    <property type="match status" value="1"/>
</dbReference>
<dbReference type="InterPro" id="IPR050468">
    <property type="entry name" value="Cuticle_Struct_Prot"/>
</dbReference>
<gene>
    <name evidence="4" type="ORF">OSB1V03_LOCUS12385</name>
</gene>
<keyword evidence="1 2" id="KW-0193">Cuticle</keyword>
<accession>A0A7R9KZD4</accession>
<sequence length="193" mass="20133">MKVFALLAVAIVMCVEAVPYHGHVNTGSSNVHRSDDGHGNYAFSYDENHASGGSFRKEKGGHGVQVGSYGLTDHDGRQRIVNYVADAHGFRASIKTNEPGVDSKEDPADVSINGGHGIVSHGPVVGYAKAEYGHGGYNHGGYNGGYGNGYGYGNGGYGNGHGISGSYGVNIHHASYAEPTKVIAYGYGGHGKY</sequence>
<evidence type="ECO:0000256" key="1">
    <source>
        <dbReference type="ARBA" id="ARBA00022460"/>
    </source>
</evidence>
<evidence type="ECO:0000256" key="2">
    <source>
        <dbReference type="PROSITE-ProRule" id="PRU00497"/>
    </source>
</evidence>
<keyword evidence="5" id="KW-1185">Reference proteome</keyword>
<dbReference type="AlphaFoldDB" id="A0A7R9KZD4"/>
<dbReference type="EMBL" id="OC864843">
    <property type="protein sequence ID" value="CAD7631978.1"/>
    <property type="molecule type" value="Genomic_DNA"/>
</dbReference>
<feature type="chain" id="PRO_5036211054" evidence="3">
    <location>
        <begin position="18"/>
        <end position="193"/>
    </location>
</feature>